<dbReference type="PROSITE" id="PS51918">
    <property type="entry name" value="RADICAL_SAM"/>
    <property type="match status" value="1"/>
</dbReference>
<evidence type="ECO:0000256" key="1">
    <source>
        <dbReference type="ARBA" id="ARBA00001966"/>
    </source>
</evidence>
<sequence>MTNQKTETTENIEQRKFPLNCLYFYLTEGCNLACRHCWIQPKFQGEGKVFPSLDFNLFKKIIEQAIPLGLTSVKLTGGEPLLHPNINEMLNYIKEKDLRLVVETNGVLASPELCKKIKDCKGAFVSVSIDGILPETHEWVRGVKGSWHKSIQGIKNLVAAGFRPQIIMSIMKKNRGEIEPLVRLAEAIGAGSVKFNLVQPTARGEQMHKDGATLTMEELMEIGDWVENTLSKTCSIKLFYSHPMAFRPMHRMFGDDGVGCGLCGVFGILGVIASGKYALCGIGETVPEFIFGDAAKEKMADVWENTQMLKDIREGLPSKLEGVCKECIMKSRCRGSCIAQNYYSTHNLFAPYWYCAKAYEMGKFPKSRLVPHQELQKV</sequence>
<keyword evidence="4" id="KW-0479">Metal-binding</keyword>
<dbReference type="SFLD" id="SFLDS00029">
    <property type="entry name" value="Radical_SAM"/>
    <property type="match status" value="1"/>
</dbReference>
<dbReference type="SFLD" id="SFLDG01386">
    <property type="entry name" value="main_SPASM_domain-containing"/>
    <property type="match status" value="1"/>
</dbReference>
<organism evidence="8 9">
    <name type="scientific">candidate division WOR-1 bacterium RIFOXYC2_FULL_41_25</name>
    <dbReference type="NCBI Taxonomy" id="1802586"/>
    <lineage>
        <taxon>Bacteria</taxon>
        <taxon>Bacillati</taxon>
        <taxon>Saganbacteria</taxon>
    </lineage>
</organism>
<protein>
    <submittedName>
        <fullName evidence="8">SynChlorMet cassette radical SAM/SPASM protein ScmF</fullName>
    </submittedName>
</protein>
<keyword evidence="5" id="KW-0408">Iron</keyword>
<feature type="domain" description="Radical SAM core" evidence="7">
    <location>
        <begin position="16"/>
        <end position="230"/>
    </location>
</feature>
<dbReference type="InterPro" id="IPR013785">
    <property type="entry name" value="Aldolase_TIM"/>
</dbReference>
<dbReference type="Proteomes" id="UP000177309">
    <property type="component" value="Unassembled WGS sequence"/>
</dbReference>
<evidence type="ECO:0000256" key="3">
    <source>
        <dbReference type="ARBA" id="ARBA00022691"/>
    </source>
</evidence>
<dbReference type="GO" id="GO:0051539">
    <property type="term" value="F:4 iron, 4 sulfur cluster binding"/>
    <property type="evidence" value="ECO:0007669"/>
    <property type="project" value="UniProtKB-KW"/>
</dbReference>
<evidence type="ECO:0000313" key="8">
    <source>
        <dbReference type="EMBL" id="OGC34515.1"/>
    </source>
</evidence>
<comment type="cofactor">
    <cofactor evidence="1">
        <name>[4Fe-4S] cluster</name>
        <dbReference type="ChEBI" id="CHEBI:49883"/>
    </cofactor>
</comment>
<evidence type="ECO:0000259" key="7">
    <source>
        <dbReference type="PROSITE" id="PS51918"/>
    </source>
</evidence>
<accession>A0A1F4TP88</accession>
<keyword evidence="6" id="KW-0411">Iron-sulfur</keyword>
<dbReference type="InterPro" id="IPR058240">
    <property type="entry name" value="rSAM_sf"/>
</dbReference>
<evidence type="ECO:0000256" key="2">
    <source>
        <dbReference type="ARBA" id="ARBA00022485"/>
    </source>
</evidence>
<dbReference type="InterPro" id="IPR026346">
    <property type="entry name" value="SCM_rSAM_ScmF"/>
</dbReference>
<keyword evidence="3" id="KW-0949">S-adenosyl-L-methionine</keyword>
<dbReference type="PANTHER" id="PTHR11228">
    <property type="entry name" value="RADICAL SAM DOMAIN PROTEIN"/>
    <property type="match status" value="1"/>
</dbReference>
<dbReference type="InterPro" id="IPR007197">
    <property type="entry name" value="rSAM"/>
</dbReference>
<comment type="caution">
    <text evidence="8">The sequence shown here is derived from an EMBL/GenBank/DDBJ whole genome shotgun (WGS) entry which is preliminary data.</text>
</comment>
<keyword evidence="2" id="KW-0004">4Fe-4S</keyword>
<dbReference type="GO" id="GO:0046872">
    <property type="term" value="F:metal ion binding"/>
    <property type="evidence" value="ECO:0007669"/>
    <property type="project" value="UniProtKB-KW"/>
</dbReference>
<dbReference type="GO" id="GO:0003824">
    <property type="term" value="F:catalytic activity"/>
    <property type="evidence" value="ECO:0007669"/>
    <property type="project" value="InterPro"/>
</dbReference>
<evidence type="ECO:0000313" key="9">
    <source>
        <dbReference type="Proteomes" id="UP000177309"/>
    </source>
</evidence>
<dbReference type="AlphaFoldDB" id="A0A1F4TP88"/>
<dbReference type="Pfam" id="PF04055">
    <property type="entry name" value="Radical_SAM"/>
    <property type="match status" value="1"/>
</dbReference>
<dbReference type="SFLD" id="SFLDG01067">
    <property type="entry name" value="SPASM/twitch_domain_containing"/>
    <property type="match status" value="1"/>
</dbReference>
<gene>
    <name evidence="8" type="ORF">A2462_04440</name>
</gene>
<dbReference type="PANTHER" id="PTHR11228:SF7">
    <property type="entry name" value="PQQA PEPTIDE CYCLASE"/>
    <property type="match status" value="1"/>
</dbReference>
<name>A0A1F4TP88_UNCSA</name>
<dbReference type="InterPro" id="IPR050377">
    <property type="entry name" value="Radical_SAM_PqqE_MftC-like"/>
</dbReference>
<dbReference type="NCBIfam" id="TIGR04085">
    <property type="entry name" value="rSAM_more_4Fe4S"/>
    <property type="match status" value="1"/>
</dbReference>
<reference evidence="8 9" key="1">
    <citation type="journal article" date="2016" name="Nat. Commun.">
        <title>Thousands of microbial genomes shed light on interconnected biogeochemical processes in an aquifer system.</title>
        <authorList>
            <person name="Anantharaman K."/>
            <person name="Brown C.T."/>
            <person name="Hug L.A."/>
            <person name="Sharon I."/>
            <person name="Castelle C.J."/>
            <person name="Probst A.J."/>
            <person name="Thomas B.C."/>
            <person name="Singh A."/>
            <person name="Wilkins M.J."/>
            <person name="Karaoz U."/>
            <person name="Brodie E.L."/>
            <person name="Williams K.H."/>
            <person name="Hubbard S.S."/>
            <person name="Banfield J.F."/>
        </authorList>
    </citation>
    <scope>NUCLEOTIDE SEQUENCE [LARGE SCALE GENOMIC DNA]</scope>
</reference>
<dbReference type="SUPFAM" id="SSF102114">
    <property type="entry name" value="Radical SAM enzymes"/>
    <property type="match status" value="1"/>
</dbReference>
<dbReference type="SMART" id="SM00729">
    <property type="entry name" value="Elp3"/>
    <property type="match status" value="1"/>
</dbReference>
<evidence type="ECO:0000256" key="6">
    <source>
        <dbReference type="ARBA" id="ARBA00023014"/>
    </source>
</evidence>
<dbReference type="EMBL" id="MEUI01000015">
    <property type="protein sequence ID" value="OGC34515.1"/>
    <property type="molecule type" value="Genomic_DNA"/>
</dbReference>
<dbReference type="InterPro" id="IPR006638">
    <property type="entry name" value="Elp3/MiaA/NifB-like_rSAM"/>
</dbReference>
<dbReference type="PIRSF" id="PIRSF037420">
    <property type="entry name" value="PQQ_syn_pqqE"/>
    <property type="match status" value="1"/>
</dbReference>
<dbReference type="Gene3D" id="3.20.20.70">
    <property type="entry name" value="Aldolase class I"/>
    <property type="match status" value="1"/>
</dbReference>
<dbReference type="InterPro" id="IPR023885">
    <property type="entry name" value="4Fe4S-binding_SPASM_dom"/>
</dbReference>
<evidence type="ECO:0000256" key="4">
    <source>
        <dbReference type="ARBA" id="ARBA00022723"/>
    </source>
</evidence>
<evidence type="ECO:0000256" key="5">
    <source>
        <dbReference type="ARBA" id="ARBA00023004"/>
    </source>
</evidence>
<dbReference type="InterPro" id="IPR017200">
    <property type="entry name" value="PqqE-like"/>
</dbReference>
<dbReference type="NCBIfam" id="TIGR04251">
    <property type="entry name" value="SCM_rSAM_ScmF"/>
    <property type="match status" value="1"/>
</dbReference>
<proteinExistence type="predicted"/>
<dbReference type="CDD" id="cd01335">
    <property type="entry name" value="Radical_SAM"/>
    <property type="match status" value="1"/>
</dbReference>